<dbReference type="RefSeq" id="WP_209666511.1">
    <property type="nucleotide sequence ID" value="NZ_JAGGMS010000001.1"/>
</dbReference>
<reference evidence="2 3" key="1">
    <citation type="submission" date="2021-03" db="EMBL/GenBank/DDBJ databases">
        <title>Sequencing the genomes of 1000 actinobacteria strains.</title>
        <authorList>
            <person name="Klenk H.-P."/>
        </authorList>
    </citation>
    <scope>NUCLEOTIDE SEQUENCE [LARGE SCALE GENOMIC DNA]</scope>
    <source>
        <strain evidence="2 3">DSM 45510</strain>
    </source>
</reference>
<dbReference type="EMBL" id="JAGGMS010000001">
    <property type="protein sequence ID" value="MBP2183325.1"/>
    <property type="molecule type" value="Genomic_DNA"/>
</dbReference>
<dbReference type="PANTHER" id="PTHR43245">
    <property type="entry name" value="BIFUNCTIONAL POLYMYXIN RESISTANCE PROTEIN ARNA"/>
    <property type="match status" value="1"/>
</dbReference>
<evidence type="ECO:0000313" key="2">
    <source>
        <dbReference type="EMBL" id="MBP2183325.1"/>
    </source>
</evidence>
<dbReference type="InterPro" id="IPR036291">
    <property type="entry name" value="NAD(P)-bd_dom_sf"/>
</dbReference>
<accession>A0ABS4PV65</accession>
<dbReference type="Gene3D" id="3.40.50.720">
    <property type="entry name" value="NAD(P)-binding Rossmann-like Domain"/>
    <property type="match status" value="1"/>
</dbReference>
<name>A0ABS4PV65_9PSEU</name>
<evidence type="ECO:0000313" key="3">
    <source>
        <dbReference type="Proteomes" id="UP000741013"/>
    </source>
</evidence>
<feature type="domain" description="NAD-dependent epimerase/dehydratase" evidence="1">
    <location>
        <begin position="4"/>
        <end position="223"/>
    </location>
</feature>
<dbReference type="InterPro" id="IPR050177">
    <property type="entry name" value="Lipid_A_modif_metabolic_enz"/>
</dbReference>
<dbReference type="SUPFAM" id="SSF51735">
    <property type="entry name" value="NAD(P)-binding Rossmann-fold domains"/>
    <property type="match status" value="1"/>
</dbReference>
<dbReference type="Pfam" id="PF01370">
    <property type="entry name" value="Epimerase"/>
    <property type="match status" value="1"/>
</dbReference>
<gene>
    <name evidence="2" type="ORF">JOM49_004851</name>
</gene>
<evidence type="ECO:0000259" key="1">
    <source>
        <dbReference type="Pfam" id="PF01370"/>
    </source>
</evidence>
<dbReference type="InterPro" id="IPR001509">
    <property type="entry name" value="Epimerase_deHydtase"/>
</dbReference>
<keyword evidence="3" id="KW-1185">Reference proteome</keyword>
<proteinExistence type="predicted"/>
<sequence length="324" mass="35400">MTRVVVLGGTGHIGGYLIPRLVAAGHEVVVLSRGKAEPYRPHAAWRAVTAVSADRDEEERTGAFGARLRQLAPDVVIDLICFRPDSARQLVEALHGRIQHFLHCGTIWVHGASTQVPATEDLPRRPFGEYGVAKAEIESYLLDQARRHGFPVTLLHPGHICGPGWPPVNPAGNLDLDVFRKLAAGEELVLPNLGMETLHHVHADDVAQSFTAAMTHRSVALGESFHVVSPAALTLRGYAEAVAGWYGQEARLSYLGWEQWRETVDADSAALTWDHIAHSPNAAIGKARRLLEFQPRYSSLEAIHEALEWLAARGDLPALNPNSP</sequence>
<protein>
    <submittedName>
        <fullName evidence="2">Nucleoside-diphosphate-sugar epimerase</fullName>
    </submittedName>
</protein>
<comment type="caution">
    <text evidence="2">The sequence shown here is derived from an EMBL/GenBank/DDBJ whole genome shotgun (WGS) entry which is preliminary data.</text>
</comment>
<organism evidence="2 3">
    <name type="scientific">Amycolatopsis magusensis</name>
    <dbReference type="NCBI Taxonomy" id="882444"/>
    <lineage>
        <taxon>Bacteria</taxon>
        <taxon>Bacillati</taxon>
        <taxon>Actinomycetota</taxon>
        <taxon>Actinomycetes</taxon>
        <taxon>Pseudonocardiales</taxon>
        <taxon>Pseudonocardiaceae</taxon>
        <taxon>Amycolatopsis</taxon>
    </lineage>
</organism>
<dbReference type="Proteomes" id="UP000741013">
    <property type="component" value="Unassembled WGS sequence"/>
</dbReference>